<keyword evidence="1" id="KW-1185">Reference proteome</keyword>
<evidence type="ECO:0000313" key="2">
    <source>
        <dbReference type="RefSeq" id="XP_073928237.1"/>
    </source>
</evidence>
<name>A0AC58MFR7_CASCN</name>
<evidence type="ECO:0000313" key="1">
    <source>
        <dbReference type="Proteomes" id="UP001732720"/>
    </source>
</evidence>
<gene>
    <name evidence="2" type="primary">Erfe</name>
</gene>
<sequence length="274" mass="28680">MGCSFLHHLQHCRASTVISSRTELQNYLPAVFQECGCGRGEAVGQGPPGARLHVSGSRRVRKQVSPGLPQAASPVGSGVRCSRAGGRLGSRGVHLPLRARCGAAARTRRPRALHAWSRPANHGEPHSGLDCRGGGRRRGHGGRAGAAGRAPGPAGAPRGGRLPLPPAPGRAGGAARTARARHVPPVLVGEPRRGPPRPRDRLRLLICIQSRCQLNVSLETVMGLEGSSELFTISVNGVLYLQMGQYTSVFLDNASGSSLMVRSGSHFSAVLLGV</sequence>
<accession>A0AC58MFR7</accession>
<proteinExistence type="predicted"/>
<reference evidence="2" key="1">
    <citation type="submission" date="2025-08" db="UniProtKB">
        <authorList>
            <consortium name="RefSeq"/>
        </authorList>
    </citation>
    <scope>IDENTIFICATION</scope>
</reference>
<dbReference type="RefSeq" id="XP_073928237.1">
    <property type="nucleotide sequence ID" value="XM_074072136.1"/>
</dbReference>
<protein>
    <submittedName>
        <fullName evidence="2">Erythroferrone isoform X1</fullName>
    </submittedName>
</protein>
<organism evidence="1 2">
    <name type="scientific">Castor canadensis</name>
    <name type="common">American beaver</name>
    <dbReference type="NCBI Taxonomy" id="51338"/>
    <lineage>
        <taxon>Eukaryota</taxon>
        <taxon>Metazoa</taxon>
        <taxon>Chordata</taxon>
        <taxon>Craniata</taxon>
        <taxon>Vertebrata</taxon>
        <taxon>Euteleostomi</taxon>
        <taxon>Mammalia</taxon>
        <taxon>Eutheria</taxon>
        <taxon>Euarchontoglires</taxon>
        <taxon>Glires</taxon>
        <taxon>Rodentia</taxon>
        <taxon>Castorimorpha</taxon>
        <taxon>Castoridae</taxon>
        <taxon>Castor</taxon>
    </lineage>
</organism>
<dbReference type="Proteomes" id="UP001732720">
    <property type="component" value="Chromosome 4"/>
</dbReference>